<evidence type="ECO:0000256" key="1">
    <source>
        <dbReference type="SAM" id="MobiDB-lite"/>
    </source>
</evidence>
<dbReference type="InterPro" id="IPR018755">
    <property type="entry name" value="Phage_Mu_Gp48"/>
</dbReference>
<evidence type="ECO:0000313" key="3">
    <source>
        <dbReference type="Proteomes" id="UP000516384"/>
    </source>
</evidence>
<dbReference type="AlphaFoldDB" id="A0A7H0YBS2"/>
<protein>
    <submittedName>
        <fullName evidence="2">YmfQ family protein</fullName>
    </submittedName>
</protein>
<dbReference type="RefSeq" id="WP_190298782.1">
    <property type="nucleotide sequence ID" value="NZ_CP061172.1"/>
</dbReference>
<dbReference type="EMBL" id="CP061172">
    <property type="protein sequence ID" value="QNR68530.1"/>
    <property type="molecule type" value="Genomic_DNA"/>
</dbReference>
<evidence type="ECO:0000313" key="2">
    <source>
        <dbReference type="EMBL" id="QNR68530.1"/>
    </source>
</evidence>
<name>A0A7H0YBS2_9BACL</name>
<sequence>MSNNGTNSFEDLLNNPDQGKRANRSDTFVNRVTIAGDTLGQMSSERGRELLSYLPAYYETSRMMRSDMDAKGSELDALYLAMDATVGQFFVRTATWGLERWEMELGIETDLAKPLDQRRAVVESKLRGAGTFSGRLVKNVAEAYDGGTVDVIFHPAEWGFTVKFMDTIGIPPNVEDLKAAIEEIKPAHMAVEYKLRYLTIAEVESMTLYENEHTTQDRYLGGGA</sequence>
<proteinExistence type="predicted"/>
<organism evidence="2 3">
    <name type="scientific">Paenibacillus peoriae</name>
    <dbReference type="NCBI Taxonomy" id="59893"/>
    <lineage>
        <taxon>Bacteria</taxon>
        <taxon>Bacillati</taxon>
        <taxon>Bacillota</taxon>
        <taxon>Bacilli</taxon>
        <taxon>Bacillales</taxon>
        <taxon>Paenibacillaceae</taxon>
        <taxon>Paenibacillus</taxon>
    </lineage>
</organism>
<dbReference type="Proteomes" id="UP000516384">
    <property type="component" value="Chromosome"/>
</dbReference>
<gene>
    <name evidence="2" type="ORF">IAQ67_05595</name>
</gene>
<accession>A0A7H0YBS2</accession>
<feature type="region of interest" description="Disordered" evidence="1">
    <location>
        <begin position="1"/>
        <end position="25"/>
    </location>
</feature>
<dbReference type="Pfam" id="PF10076">
    <property type="entry name" value="Phage_Mu_Gp48"/>
    <property type="match status" value="1"/>
</dbReference>
<reference evidence="2 3" key="1">
    <citation type="submission" date="2020-09" db="EMBL/GenBank/DDBJ databases">
        <title>Characterization of Paenibacillus peoriae strain ZF390 with broad-spectrum antimicrobial activity as a potential biocontrol agent.</title>
        <authorList>
            <person name="Li L."/>
            <person name="Zhao Y."/>
            <person name="Li B."/>
            <person name="Xie X."/>
        </authorList>
    </citation>
    <scope>NUCLEOTIDE SEQUENCE [LARGE SCALE GENOMIC DNA]</scope>
    <source>
        <strain evidence="2 3">ZF390</strain>
    </source>
</reference>